<dbReference type="CDD" id="cd06999">
    <property type="entry name" value="cupin_HpaA-like_N"/>
    <property type="match status" value="1"/>
</dbReference>
<feature type="domain" description="HTH araC/xylS-type" evidence="4">
    <location>
        <begin position="194"/>
        <end position="292"/>
    </location>
</feature>
<evidence type="ECO:0000259" key="4">
    <source>
        <dbReference type="PROSITE" id="PS01124"/>
    </source>
</evidence>
<dbReference type="PANTHER" id="PTHR43280">
    <property type="entry name" value="ARAC-FAMILY TRANSCRIPTIONAL REGULATOR"/>
    <property type="match status" value="1"/>
</dbReference>
<dbReference type="InterPro" id="IPR037923">
    <property type="entry name" value="HTH-like"/>
</dbReference>
<evidence type="ECO:0000256" key="1">
    <source>
        <dbReference type="ARBA" id="ARBA00023015"/>
    </source>
</evidence>
<keyword evidence="2" id="KW-0238">DNA-binding</keyword>
<dbReference type="SMART" id="SM00342">
    <property type="entry name" value="HTH_ARAC"/>
    <property type="match status" value="1"/>
</dbReference>
<dbReference type="SUPFAM" id="SSF51215">
    <property type="entry name" value="Regulatory protein AraC"/>
    <property type="match status" value="1"/>
</dbReference>
<dbReference type="AlphaFoldDB" id="A0A2R8AYI1"/>
<gene>
    <name evidence="5" type="primary">btr_2</name>
    <name evidence="5" type="ORF">PRI8871_02742</name>
</gene>
<dbReference type="InterPro" id="IPR014710">
    <property type="entry name" value="RmlC-like_jellyroll"/>
</dbReference>
<dbReference type="SUPFAM" id="SSF46689">
    <property type="entry name" value="Homeodomain-like"/>
    <property type="match status" value="1"/>
</dbReference>
<dbReference type="GO" id="GO:0003700">
    <property type="term" value="F:DNA-binding transcription factor activity"/>
    <property type="evidence" value="ECO:0007669"/>
    <property type="project" value="InterPro"/>
</dbReference>
<dbReference type="Pfam" id="PF12833">
    <property type="entry name" value="HTH_18"/>
    <property type="match status" value="1"/>
</dbReference>
<evidence type="ECO:0000256" key="3">
    <source>
        <dbReference type="ARBA" id="ARBA00023163"/>
    </source>
</evidence>
<dbReference type="InterPro" id="IPR009057">
    <property type="entry name" value="Homeodomain-like_sf"/>
</dbReference>
<keyword evidence="3" id="KW-0804">Transcription</keyword>
<organism evidence="5 6">
    <name type="scientific">Pseudoprimorskyibacter insulae</name>
    <dbReference type="NCBI Taxonomy" id="1695997"/>
    <lineage>
        <taxon>Bacteria</taxon>
        <taxon>Pseudomonadati</taxon>
        <taxon>Pseudomonadota</taxon>
        <taxon>Alphaproteobacteria</taxon>
        <taxon>Rhodobacterales</taxon>
        <taxon>Paracoccaceae</taxon>
        <taxon>Pseudoprimorskyibacter</taxon>
    </lineage>
</organism>
<dbReference type="InterPro" id="IPR047264">
    <property type="entry name" value="Cupin_HpaA-like_N"/>
</dbReference>
<dbReference type="RefSeq" id="WP_108886772.1">
    <property type="nucleotide sequence ID" value="NZ_OMOJ01000005.1"/>
</dbReference>
<keyword evidence="6" id="KW-1185">Reference proteome</keyword>
<keyword evidence="1" id="KW-0805">Transcription regulation</keyword>
<evidence type="ECO:0000313" key="5">
    <source>
        <dbReference type="EMBL" id="SPF80929.1"/>
    </source>
</evidence>
<dbReference type="Gene3D" id="2.60.120.10">
    <property type="entry name" value="Jelly Rolls"/>
    <property type="match status" value="1"/>
</dbReference>
<dbReference type="InterPro" id="IPR003313">
    <property type="entry name" value="AraC-bd"/>
</dbReference>
<dbReference type="PANTHER" id="PTHR43280:SF32">
    <property type="entry name" value="TRANSCRIPTIONAL REGULATORY PROTEIN"/>
    <property type="match status" value="1"/>
</dbReference>
<accession>A0A2R8AYI1</accession>
<sequence length="301" mass="33696">MSNSRAAAIPTFFLYGDEQQDVDLDALHVEPIRERSMRHDWTIHPHVHPDHTQILWFSDGGATFTIEGKTYEAAPNCFVVQPAGMVHDIRFHPGTEGRVITAAVSFVDAVAKDDPRLIEATRLPGAYPVETSAGRDAIRHAMEQLLFETNTLDPGRRMALRSHFLSVLVWLMRVSAGQAGAGPAHRGKDYDLVNRYRAVLERHFHTEKTLAFYADKLCISPQRLNAACKARAGRTASEVLYDRIIVEAKRCLLYTEMTVAEIGHAIGYDDPAYFNRFFSQRVGCPPGTFRKDAATTRRVGS</sequence>
<dbReference type="GO" id="GO:0043565">
    <property type="term" value="F:sequence-specific DNA binding"/>
    <property type="evidence" value="ECO:0007669"/>
    <property type="project" value="InterPro"/>
</dbReference>
<evidence type="ECO:0000256" key="2">
    <source>
        <dbReference type="ARBA" id="ARBA00023125"/>
    </source>
</evidence>
<dbReference type="InterPro" id="IPR018060">
    <property type="entry name" value="HTH_AraC"/>
</dbReference>
<evidence type="ECO:0000313" key="6">
    <source>
        <dbReference type="Proteomes" id="UP000244904"/>
    </source>
</evidence>
<proteinExistence type="predicted"/>
<dbReference type="Pfam" id="PF02311">
    <property type="entry name" value="AraC_binding"/>
    <property type="match status" value="1"/>
</dbReference>
<reference evidence="6" key="1">
    <citation type="submission" date="2018-03" db="EMBL/GenBank/DDBJ databases">
        <authorList>
            <person name="Rodrigo-Torres L."/>
            <person name="Arahal R. D."/>
            <person name="Lucena T."/>
        </authorList>
    </citation>
    <scope>NUCLEOTIDE SEQUENCE [LARGE SCALE GENOMIC DNA]</scope>
    <source>
        <strain evidence="6">CECT 8871</strain>
    </source>
</reference>
<dbReference type="Proteomes" id="UP000244904">
    <property type="component" value="Unassembled WGS sequence"/>
</dbReference>
<protein>
    <submittedName>
        <fullName evidence="5">HTH-type transcriptional activator Btr</fullName>
    </submittedName>
</protein>
<dbReference type="EMBL" id="OMOJ01000005">
    <property type="protein sequence ID" value="SPF80929.1"/>
    <property type="molecule type" value="Genomic_DNA"/>
</dbReference>
<dbReference type="Gene3D" id="1.10.10.60">
    <property type="entry name" value="Homeodomain-like"/>
    <property type="match status" value="1"/>
</dbReference>
<dbReference type="OrthoDB" id="9814125at2"/>
<dbReference type="PROSITE" id="PS01124">
    <property type="entry name" value="HTH_ARAC_FAMILY_2"/>
    <property type="match status" value="1"/>
</dbReference>
<name>A0A2R8AYI1_9RHOB</name>